<keyword evidence="3" id="KW-1185">Reference proteome</keyword>
<dbReference type="EMBL" id="AP022581">
    <property type="protein sequence ID" value="BBX97147.1"/>
    <property type="molecule type" value="Genomic_DNA"/>
</dbReference>
<dbReference type="SUPFAM" id="SSF69118">
    <property type="entry name" value="AhpD-like"/>
    <property type="match status" value="1"/>
</dbReference>
<dbReference type="AlphaFoldDB" id="A0A7I7NNR4"/>
<dbReference type="Proteomes" id="UP000466396">
    <property type="component" value="Chromosome"/>
</dbReference>
<dbReference type="KEGG" id="mlj:MLAC_24410"/>
<dbReference type="Pfam" id="PF02627">
    <property type="entry name" value="CMD"/>
    <property type="match status" value="1"/>
</dbReference>
<dbReference type="Gene3D" id="1.20.1290.10">
    <property type="entry name" value="AhpD-like"/>
    <property type="match status" value="1"/>
</dbReference>
<organism evidence="2 3">
    <name type="scientific">Mycobacterium lacus</name>
    <dbReference type="NCBI Taxonomy" id="169765"/>
    <lineage>
        <taxon>Bacteria</taxon>
        <taxon>Bacillati</taxon>
        <taxon>Actinomycetota</taxon>
        <taxon>Actinomycetes</taxon>
        <taxon>Mycobacteriales</taxon>
        <taxon>Mycobacteriaceae</taxon>
        <taxon>Mycobacterium</taxon>
    </lineage>
</organism>
<name>A0A7I7NNR4_9MYCO</name>
<dbReference type="PANTHER" id="PTHR34846:SF10">
    <property type="entry name" value="CYTOPLASMIC PROTEIN"/>
    <property type="match status" value="1"/>
</dbReference>
<protein>
    <recommendedName>
        <fullName evidence="1">Carboxymuconolactone decarboxylase-like domain-containing protein</fullName>
    </recommendedName>
</protein>
<evidence type="ECO:0000259" key="1">
    <source>
        <dbReference type="Pfam" id="PF02627"/>
    </source>
</evidence>
<evidence type="ECO:0000313" key="3">
    <source>
        <dbReference type="Proteomes" id="UP000466396"/>
    </source>
</evidence>
<sequence>MPPDCEEDAMYRLKGVSDRDAGLGAKIAFFFTKRKLAKMAGLHNGLRTAEMLEPLRMYAHIPRLLNAYGRLERAESRLDVLSPRHRALAELKSATTVGCEYCIDLGSQIARGLGITDEELLALADYRHAACFSDVDKLILEYATAISRTPVEVSDGLFDALRAHFDTAALVGLTHIITLGNLRARFNIALGIGSSGFSGNRVCALPDAGQR</sequence>
<proteinExistence type="predicted"/>
<evidence type="ECO:0000313" key="2">
    <source>
        <dbReference type="EMBL" id="BBX97147.1"/>
    </source>
</evidence>
<dbReference type="InterPro" id="IPR003779">
    <property type="entry name" value="CMD-like"/>
</dbReference>
<accession>A0A7I7NNR4</accession>
<reference evidence="2 3" key="1">
    <citation type="journal article" date="2019" name="Emerg. Microbes Infect.">
        <title>Comprehensive subspecies identification of 175 nontuberculous mycobacteria species based on 7547 genomic profiles.</title>
        <authorList>
            <person name="Matsumoto Y."/>
            <person name="Kinjo T."/>
            <person name="Motooka D."/>
            <person name="Nabeya D."/>
            <person name="Jung N."/>
            <person name="Uechi K."/>
            <person name="Horii T."/>
            <person name="Iida T."/>
            <person name="Fujita J."/>
            <person name="Nakamura S."/>
        </authorList>
    </citation>
    <scope>NUCLEOTIDE SEQUENCE [LARGE SCALE GENOMIC DNA]</scope>
    <source>
        <strain evidence="2 3">JCM 15657</strain>
    </source>
</reference>
<dbReference type="InterPro" id="IPR029032">
    <property type="entry name" value="AhpD-like"/>
</dbReference>
<feature type="domain" description="Carboxymuconolactone decarboxylase-like" evidence="1">
    <location>
        <begin position="62"/>
        <end position="136"/>
    </location>
</feature>
<dbReference type="PANTHER" id="PTHR34846">
    <property type="entry name" value="4-CARBOXYMUCONOLACTONE DECARBOXYLASE FAMILY PROTEIN (AFU_ORTHOLOGUE AFUA_6G11590)"/>
    <property type="match status" value="1"/>
</dbReference>
<gene>
    <name evidence="2" type="ORF">MLAC_24410</name>
</gene>
<dbReference type="GO" id="GO:0051920">
    <property type="term" value="F:peroxiredoxin activity"/>
    <property type="evidence" value="ECO:0007669"/>
    <property type="project" value="InterPro"/>
</dbReference>